<reference evidence="1 2" key="1">
    <citation type="submission" date="2023-02" db="EMBL/GenBank/DDBJ databases">
        <title>Genome sequence of Paenibacillus kyungheensis KACC 18744.</title>
        <authorList>
            <person name="Kim S."/>
            <person name="Heo J."/>
            <person name="Kwon S.-W."/>
        </authorList>
    </citation>
    <scope>NUCLEOTIDE SEQUENCE [LARGE SCALE GENOMIC DNA]</scope>
    <source>
        <strain evidence="1 2">KACC 18744</strain>
    </source>
</reference>
<dbReference type="EMBL" id="CP117416">
    <property type="protein sequence ID" value="WCT57137.1"/>
    <property type="molecule type" value="Genomic_DNA"/>
</dbReference>
<name>A0AAX3M4J0_9BACL</name>
<dbReference type="Proteomes" id="UP001220509">
    <property type="component" value="Chromosome"/>
</dbReference>
<evidence type="ECO:0000313" key="1">
    <source>
        <dbReference type="EMBL" id="WCT57137.1"/>
    </source>
</evidence>
<dbReference type="RefSeq" id="WP_273615383.1">
    <property type="nucleotide sequence ID" value="NZ_CP117416.1"/>
</dbReference>
<dbReference type="SUPFAM" id="SSF81606">
    <property type="entry name" value="PP2C-like"/>
    <property type="match status" value="1"/>
</dbReference>
<accession>A0AAX3M4J0</accession>
<sequence length="269" mass="30417">MSVSSYRWVGSEQPFLDTPTMTEQHGIHIGWYGGHTGAGAYKNEDGLLVMQSENGSARLAVLLDAHQTATSAALIIDTLQQDESRLQAMLEQPDLFDVFEKYIVDLFSSVSFRQACQQVTGETSCLIVLQKDAYLWWFSVGDCMAYLLHPDLAAWGQYGLNQRQFYEWIGQVNTFDLEVPCYTIGKRQLRAGDNIIVLMTDGVVDTPDHYFEHPTHVYQALVNDHDLKPNIESILQHIHTQQGKDSATIMSWQYTNHQAPQMPSDMPSI</sequence>
<dbReference type="Gene3D" id="3.60.40.10">
    <property type="entry name" value="PPM-type phosphatase domain"/>
    <property type="match status" value="1"/>
</dbReference>
<evidence type="ECO:0000313" key="2">
    <source>
        <dbReference type="Proteomes" id="UP001220509"/>
    </source>
</evidence>
<proteinExistence type="predicted"/>
<dbReference type="KEGG" id="pka:PQ456_06380"/>
<organism evidence="1 2">
    <name type="scientific">Paenibacillus kyungheensis</name>
    <dbReference type="NCBI Taxonomy" id="1452732"/>
    <lineage>
        <taxon>Bacteria</taxon>
        <taxon>Bacillati</taxon>
        <taxon>Bacillota</taxon>
        <taxon>Bacilli</taxon>
        <taxon>Bacillales</taxon>
        <taxon>Paenibacillaceae</taxon>
        <taxon>Paenibacillus</taxon>
    </lineage>
</organism>
<protein>
    <submittedName>
        <fullName evidence="1">Protein phosphatase 2C domain-containing protein</fullName>
    </submittedName>
</protein>
<keyword evidence="2" id="KW-1185">Reference proteome</keyword>
<gene>
    <name evidence="1" type="ORF">PQ456_06380</name>
</gene>
<dbReference type="InterPro" id="IPR036457">
    <property type="entry name" value="PPM-type-like_dom_sf"/>
</dbReference>
<dbReference type="AlphaFoldDB" id="A0AAX3M4J0"/>